<keyword evidence="5" id="KW-0652">Protein synthesis inhibitor</keyword>
<evidence type="ECO:0000256" key="4">
    <source>
        <dbReference type="ARBA" id="ARBA00022840"/>
    </source>
</evidence>
<dbReference type="PANTHER" id="PTHR11042">
    <property type="entry name" value="EUKARYOTIC TRANSLATION INITIATION FACTOR 2-ALPHA KINASE EIF2-ALPHA KINASE -RELATED"/>
    <property type="match status" value="1"/>
</dbReference>
<evidence type="ECO:0000256" key="8">
    <source>
        <dbReference type="SAM" id="Coils"/>
    </source>
</evidence>
<evidence type="ECO:0000259" key="9">
    <source>
        <dbReference type="PROSITE" id="PS50011"/>
    </source>
</evidence>
<dbReference type="InterPro" id="IPR050339">
    <property type="entry name" value="CC_SR_Kinase"/>
</dbReference>
<dbReference type="PROSITE" id="PS00108">
    <property type="entry name" value="PROTEIN_KINASE_ST"/>
    <property type="match status" value="1"/>
</dbReference>
<reference evidence="10 11" key="1">
    <citation type="submission" date="2017-12" db="EMBL/GenBank/DDBJ databases">
        <title>Sequencing, de novo assembly and annotation of complete genome of a new Thraustochytrid species, strain FCC1311.</title>
        <authorList>
            <person name="Sedici K."/>
            <person name="Godart F."/>
            <person name="Aiese Cigliano R."/>
            <person name="Sanseverino W."/>
            <person name="Barakat M."/>
            <person name="Ortet P."/>
            <person name="Marechal E."/>
            <person name="Cagnac O."/>
            <person name="Amato A."/>
        </authorList>
    </citation>
    <scope>NUCLEOTIDE SEQUENCE [LARGE SCALE GENOMIC DNA]</scope>
</reference>
<dbReference type="SMART" id="SM00248">
    <property type="entry name" value="ANK"/>
    <property type="match status" value="3"/>
</dbReference>
<dbReference type="Pfam" id="PF12796">
    <property type="entry name" value="Ank_2"/>
    <property type="match status" value="1"/>
</dbReference>
<dbReference type="OrthoDB" id="46553at2759"/>
<evidence type="ECO:0000256" key="1">
    <source>
        <dbReference type="ARBA" id="ARBA00022679"/>
    </source>
</evidence>
<protein>
    <submittedName>
        <fullName evidence="10">Protein kinase, putative</fullName>
    </submittedName>
</protein>
<keyword evidence="3 10" id="KW-0418">Kinase</keyword>
<keyword evidence="7" id="KW-0040">ANK repeat</keyword>
<dbReference type="SUPFAM" id="SSF48403">
    <property type="entry name" value="Ankyrin repeat"/>
    <property type="match status" value="1"/>
</dbReference>
<dbReference type="Proteomes" id="UP000241890">
    <property type="component" value="Unassembled WGS sequence"/>
</dbReference>
<dbReference type="Gene3D" id="1.10.510.10">
    <property type="entry name" value="Transferase(Phosphotransferase) domain 1"/>
    <property type="match status" value="1"/>
</dbReference>
<dbReference type="PROSITE" id="PS50088">
    <property type="entry name" value="ANK_REPEAT"/>
    <property type="match status" value="2"/>
</dbReference>
<evidence type="ECO:0000256" key="7">
    <source>
        <dbReference type="PROSITE-ProRule" id="PRU00023"/>
    </source>
</evidence>
<evidence type="ECO:0000256" key="2">
    <source>
        <dbReference type="ARBA" id="ARBA00022741"/>
    </source>
</evidence>
<dbReference type="InParanoid" id="A0A2R5GL17"/>
<dbReference type="GO" id="GO:0005524">
    <property type="term" value="F:ATP binding"/>
    <property type="evidence" value="ECO:0007669"/>
    <property type="project" value="UniProtKB-KW"/>
</dbReference>
<keyword evidence="4" id="KW-0067">ATP-binding</keyword>
<evidence type="ECO:0000313" key="11">
    <source>
        <dbReference type="Proteomes" id="UP000241890"/>
    </source>
</evidence>
<dbReference type="AlphaFoldDB" id="A0A2R5GL17"/>
<gene>
    <name evidence="10" type="ORF">FCC1311_072202</name>
</gene>
<dbReference type="InterPro" id="IPR011009">
    <property type="entry name" value="Kinase-like_dom_sf"/>
</dbReference>
<dbReference type="PANTHER" id="PTHR11042:SF136">
    <property type="entry name" value="EIF-2-ALPHA KINASE GCN2"/>
    <property type="match status" value="1"/>
</dbReference>
<feature type="repeat" description="ANK" evidence="7">
    <location>
        <begin position="70"/>
        <end position="102"/>
    </location>
</feature>
<feature type="coiled-coil region" evidence="8">
    <location>
        <begin position="281"/>
        <end position="315"/>
    </location>
</feature>
<dbReference type="PROSITE" id="PS50011">
    <property type="entry name" value="PROTEIN_KINASE_DOM"/>
    <property type="match status" value="1"/>
</dbReference>
<dbReference type="GO" id="GO:0017148">
    <property type="term" value="P:negative regulation of translation"/>
    <property type="evidence" value="ECO:0007669"/>
    <property type="project" value="UniProtKB-KW"/>
</dbReference>
<dbReference type="GO" id="GO:0004694">
    <property type="term" value="F:eukaryotic translation initiation factor 2alpha kinase activity"/>
    <property type="evidence" value="ECO:0007669"/>
    <property type="project" value="TreeGrafter"/>
</dbReference>
<dbReference type="InterPro" id="IPR002110">
    <property type="entry name" value="Ankyrin_rpt"/>
</dbReference>
<keyword evidence="2" id="KW-0547">Nucleotide-binding</keyword>
<proteinExistence type="inferred from homology"/>
<comment type="similarity">
    <text evidence="6">Belongs to the protein kinase superfamily. Ser/Thr protein kinase family. GCN2 subfamily.</text>
</comment>
<dbReference type="GO" id="GO:0005829">
    <property type="term" value="C:cytosol"/>
    <property type="evidence" value="ECO:0007669"/>
    <property type="project" value="TreeGrafter"/>
</dbReference>
<dbReference type="SUPFAM" id="SSF56112">
    <property type="entry name" value="Protein kinase-like (PK-like)"/>
    <property type="match status" value="1"/>
</dbReference>
<keyword evidence="11" id="KW-1185">Reference proteome</keyword>
<dbReference type="InterPro" id="IPR008271">
    <property type="entry name" value="Ser/Thr_kinase_AS"/>
</dbReference>
<dbReference type="InterPro" id="IPR036770">
    <property type="entry name" value="Ankyrin_rpt-contain_sf"/>
</dbReference>
<dbReference type="EMBL" id="BEYU01000087">
    <property type="protein sequence ID" value="GBG30999.1"/>
    <property type="molecule type" value="Genomic_DNA"/>
</dbReference>
<keyword evidence="8" id="KW-0175">Coiled coil</keyword>
<dbReference type="GO" id="GO:0005634">
    <property type="term" value="C:nucleus"/>
    <property type="evidence" value="ECO:0007669"/>
    <property type="project" value="TreeGrafter"/>
</dbReference>
<dbReference type="SMART" id="SM00220">
    <property type="entry name" value="S_TKc"/>
    <property type="match status" value="1"/>
</dbReference>
<sequence length="869" mass="96353">MPSLRDLVENGDLAGVQRAVQDDPALLDAPVTTLDSTPLMWALSEGSGGQPAIAQWLIERGAKLDLQNRKGWTALMFACRYDQPDTAQLLIERGAKLDLQQDHGMTALMLACFQPEESHITASGLLRCIKLCYAAGADLELKNEDGQDALALAKGENRADAVAFLEFATMLELARSVQGRLQQPRSVVAASLLSQETKDLTAELQNVQQAFKEELIALENVNLMADAQLKQVRRALASIISFYSCCTVEDDVSRLQTAAKDLSSSLSKHVPGLAPPDTSRMAEMIQNISQSRRRREDLELNLERTREDANNGDAKARDRIHGLEQELAQLGSLYKLDSELRKERARVLRHAEEHYPELLRDDKWMKSLGVKASVPRELSTLGLWLTNAKRSDFETLSELASKPGKSVLKVRDLNGRDFVLKSFHLANDQWSSRFYRQVAALAQIKSAYIVRIQGVFMQDAHQGCTLMPFYSGGDLATWIRENPHADLATRRRIAIGLLSGLHDLHSQGYVHCDVKPENIFLAPGLSPVLGDFDGVQMHNVTMTQPMQATYRFMAPELRNGNVDRVESAVDLFSAGMVLADLFENKEVSDATTSLISFLRSAEPTQRPTALQALRHEAFQVEPVKQASCAICLDIYPVKEGVSCADDHFTCKECLSGSVRAATQPMAHVDVLRDGSMCCVTPDCGLLVSGRTIASAVPEEDFAALLDIVRAHFERDAAAEQERQLRDRIDAALRDYGLDQTTQHHIRTIQNEILTMSCPRCSAAFVDFDGCCALTCGACPCYFCAWCLQDTGNDSSACHRHVASCASKPAGEDRFFSEKHVVRQVWCQLRAQRLRDYMARRVQDAGIRASVQNNLRPLLTPDIVGDNFSF</sequence>
<dbReference type="Pfam" id="PF00069">
    <property type="entry name" value="Pkinase"/>
    <property type="match status" value="1"/>
</dbReference>
<keyword evidence="1" id="KW-0808">Transferase</keyword>
<feature type="repeat" description="ANK" evidence="7">
    <location>
        <begin position="34"/>
        <end position="69"/>
    </location>
</feature>
<accession>A0A2R5GL17</accession>
<comment type="caution">
    <text evidence="10">The sequence shown here is derived from an EMBL/GenBank/DDBJ whole genome shotgun (WGS) entry which is preliminary data.</text>
</comment>
<evidence type="ECO:0000256" key="5">
    <source>
        <dbReference type="ARBA" id="ARBA00023193"/>
    </source>
</evidence>
<name>A0A2R5GL17_9STRA</name>
<organism evidence="10 11">
    <name type="scientific">Hondaea fermentalgiana</name>
    <dbReference type="NCBI Taxonomy" id="2315210"/>
    <lineage>
        <taxon>Eukaryota</taxon>
        <taxon>Sar</taxon>
        <taxon>Stramenopiles</taxon>
        <taxon>Bigyra</taxon>
        <taxon>Labyrinthulomycetes</taxon>
        <taxon>Thraustochytrida</taxon>
        <taxon>Thraustochytriidae</taxon>
        <taxon>Hondaea</taxon>
    </lineage>
</organism>
<evidence type="ECO:0000256" key="6">
    <source>
        <dbReference type="ARBA" id="ARBA00037982"/>
    </source>
</evidence>
<dbReference type="InterPro" id="IPR000719">
    <property type="entry name" value="Prot_kinase_dom"/>
</dbReference>
<dbReference type="CDD" id="cd00180">
    <property type="entry name" value="PKc"/>
    <property type="match status" value="1"/>
</dbReference>
<dbReference type="Gene3D" id="1.25.40.20">
    <property type="entry name" value="Ankyrin repeat-containing domain"/>
    <property type="match status" value="1"/>
</dbReference>
<feature type="domain" description="Protein kinase" evidence="9">
    <location>
        <begin position="393"/>
        <end position="618"/>
    </location>
</feature>
<evidence type="ECO:0000313" key="10">
    <source>
        <dbReference type="EMBL" id="GBG30999.1"/>
    </source>
</evidence>
<dbReference type="PROSITE" id="PS50297">
    <property type="entry name" value="ANK_REP_REGION"/>
    <property type="match status" value="1"/>
</dbReference>
<evidence type="ECO:0000256" key="3">
    <source>
        <dbReference type="ARBA" id="ARBA00022777"/>
    </source>
</evidence>